<dbReference type="GO" id="GO:0006857">
    <property type="term" value="P:oligopeptide transport"/>
    <property type="evidence" value="ECO:0007669"/>
    <property type="project" value="InterPro"/>
</dbReference>
<dbReference type="Proteomes" id="UP000630445">
    <property type="component" value="Unassembled WGS sequence"/>
</dbReference>
<name>A0A8H6PHI0_9EURO</name>
<dbReference type="GO" id="GO:0022857">
    <property type="term" value="F:transmembrane transporter activity"/>
    <property type="evidence" value="ECO:0007669"/>
    <property type="project" value="InterPro"/>
</dbReference>
<evidence type="ECO:0000313" key="9">
    <source>
        <dbReference type="Proteomes" id="UP000630445"/>
    </source>
</evidence>
<dbReference type="GO" id="GO:0016020">
    <property type="term" value="C:membrane"/>
    <property type="evidence" value="ECO:0007669"/>
    <property type="project" value="UniProtKB-SubCell"/>
</dbReference>
<dbReference type="AlphaFoldDB" id="A0A8H6PHI0"/>
<evidence type="ECO:0000256" key="7">
    <source>
        <dbReference type="SAM" id="Phobius"/>
    </source>
</evidence>
<dbReference type="Pfam" id="PF00854">
    <property type="entry name" value="PTR2"/>
    <property type="match status" value="1"/>
</dbReference>
<feature type="transmembrane region" description="Helical" evidence="7">
    <location>
        <begin position="237"/>
        <end position="260"/>
    </location>
</feature>
<dbReference type="InterPro" id="IPR036259">
    <property type="entry name" value="MFS_trans_sf"/>
</dbReference>
<keyword evidence="9" id="KW-1185">Reference proteome</keyword>
<feature type="transmembrane region" description="Helical" evidence="7">
    <location>
        <begin position="127"/>
        <end position="145"/>
    </location>
</feature>
<keyword evidence="5 7" id="KW-0472">Membrane</keyword>
<organism evidence="8 9">
    <name type="scientific">Aspergillus hiratsukae</name>
    <dbReference type="NCBI Taxonomy" id="1194566"/>
    <lineage>
        <taxon>Eukaryota</taxon>
        <taxon>Fungi</taxon>
        <taxon>Dikarya</taxon>
        <taxon>Ascomycota</taxon>
        <taxon>Pezizomycotina</taxon>
        <taxon>Eurotiomycetes</taxon>
        <taxon>Eurotiomycetidae</taxon>
        <taxon>Eurotiales</taxon>
        <taxon>Aspergillaceae</taxon>
        <taxon>Aspergillus</taxon>
        <taxon>Aspergillus subgen. Fumigati</taxon>
    </lineage>
</organism>
<dbReference type="SUPFAM" id="SSF103473">
    <property type="entry name" value="MFS general substrate transporter"/>
    <property type="match status" value="1"/>
</dbReference>
<accession>A0A8H6PHI0</accession>
<comment type="similarity">
    <text evidence="2 6">Belongs to the major facilitator superfamily. Proton-dependent oligopeptide transporter (POT/PTR) (TC 2.A.17) family.</text>
</comment>
<evidence type="ECO:0000256" key="2">
    <source>
        <dbReference type="ARBA" id="ARBA00005982"/>
    </source>
</evidence>
<proteinExistence type="inferred from homology"/>
<dbReference type="InterPro" id="IPR018456">
    <property type="entry name" value="PTR2_symporter_CS"/>
</dbReference>
<keyword evidence="6" id="KW-0813">Transport</keyword>
<protein>
    <recommendedName>
        <fullName evidence="10">Oligopeptide transporter</fullName>
    </recommendedName>
</protein>
<evidence type="ECO:0000256" key="4">
    <source>
        <dbReference type="ARBA" id="ARBA00022989"/>
    </source>
</evidence>
<dbReference type="OrthoDB" id="8904098at2759"/>
<keyword evidence="4 7" id="KW-1133">Transmembrane helix</keyword>
<feature type="transmembrane region" description="Helical" evidence="7">
    <location>
        <begin position="151"/>
        <end position="171"/>
    </location>
</feature>
<dbReference type="PANTHER" id="PTHR11654">
    <property type="entry name" value="OLIGOPEPTIDE TRANSPORTER-RELATED"/>
    <property type="match status" value="1"/>
</dbReference>
<evidence type="ECO:0000256" key="1">
    <source>
        <dbReference type="ARBA" id="ARBA00004141"/>
    </source>
</evidence>
<evidence type="ECO:0000256" key="3">
    <source>
        <dbReference type="ARBA" id="ARBA00022692"/>
    </source>
</evidence>
<gene>
    <name evidence="8" type="ORF">CNMCM5793_006227</name>
</gene>
<feature type="transmembrane region" description="Helical" evidence="7">
    <location>
        <begin position="96"/>
        <end position="115"/>
    </location>
</feature>
<comment type="subcellular location">
    <subcellularLocation>
        <location evidence="1 6">Membrane</location>
        <topology evidence="1 6">Multi-pass membrane protein</topology>
    </subcellularLocation>
</comment>
<dbReference type="InterPro" id="IPR000109">
    <property type="entry name" value="POT_fam"/>
</dbReference>
<reference evidence="8" key="1">
    <citation type="submission" date="2020-06" db="EMBL/GenBank/DDBJ databases">
        <title>Draft genome sequences of strains closely related to Aspergillus parafelis and Aspergillus hiratsukae.</title>
        <authorList>
            <person name="Dos Santos R.A.C."/>
            <person name="Rivero-Menendez O."/>
            <person name="Steenwyk J.L."/>
            <person name="Mead M.E."/>
            <person name="Goldman G.H."/>
            <person name="Alastruey-Izquierdo A."/>
            <person name="Rokas A."/>
        </authorList>
    </citation>
    <scope>NUCLEOTIDE SEQUENCE</scope>
    <source>
        <strain evidence="8">CNM-CM5793</strain>
    </source>
</reference>
<evidence type="ECO:0000256" key="5">
    <source>
        <dbReference type="ARBA" id="ARBA00023136"/>
    </source>
</evidence>
<dbReference type="EMBL" id="JACBAD010001728">
    <property type="protein sequence ID" value="KAF7136758.1"/>
    <property type="molecule type" value="Genomic_DNA"/>
</dbReference>
<evidence type="ECO:0000256" key="6">
    <source>
        <dbReference type="RuleBase" id="RU003755"/>
    </source>
</evidence>
<evidence type="ECO:0008006" key="10">
    <source>
        <dbReference type="Google" id="ProtNLM"/>
    </source>
</evidence>
<dbReference type="Gene3D" id="1.20.1250.20">
    <property type="entry name" value="MFS general substrate transporter like domains"/>
    <property type="match status" value="1"/>
</dbReference>
<comment type="caution">
    <text evidence="8">The sequence shown here is derived from an EMBL/GenBank/DDBJ whole genome shotgun (WGS) entry which is preliminary data.</text>
</comment>
<sequence length="268" mass="29217">MDASAKEDKAERGQAAYIAPLSTAPESEAATEDEIRELEHVAARLPVRVWLAATIGMAERFAYYGTQTLFQNYLQNSPDDLIPGAMGLGKTHATTVNLAFTVAVNLLPLPASILVDGRLGRYKALQIFTGIYALGSAILFGTSFPSEMRSGVALIGFILGSILIAVGLGGVQASVQPFIADQYTEQTMRIRIRKNGQRVVESREVTIQYIYNVYYWMVNVGSLGSIATTLMEKYIGFWSAYLLDLCAVVVAVVIVHLSILSHKGLFFP</sequence>
<evidence type="ECO:0000313" key="8">
    <source>
        <dbReference type="EMBL" id="KAF7136758.1"/>
    </source>
</evidence>
<feature type="transmembrane region" description="Helical" evidence="7">
    <location>
        <begin position="213"/>
        <end position="231"/>
    </location>
</feature>
<dbReference type="PROSITE" id="PS01023">
    <property type="entry name" value="PTR2_2"/>
    <property type="match status" value="1"/>
</dbReference>
<keyword evidence="3 6" id="KW-0812">Transmembrane</keyword>